<protein>
    <submittedName>
        <fullName evidence="1">Uncharacterized protein</fullName>
    </submittedName>
</protein>
<dbReference type="Proteomes" id="UP000051326">
    <property type="component" value="Unassembled WGS sequence"/>
</dbReference>
<reference evidence="1 2" key="1">
    <citation type="submission" date="2015-09" db="EMBL/GenBank/DDBJ databases">
        <authorList>
            <consortium name="Swine Surveillance"/>
        </authorList>
    </citation>
    <scope>NUCLEOTIDE SEQUENCE [LARGE SCALE GENOMIC DNA]</scope>
    <source>
        <strain evidence="1 2">CECT 8399</strain>
    </source>
</reference>
<gene>
    <name evidence="1" type="ORF">PHA8399_04008</name>
</gene>
<evidence type="ECO:0000313" key="2">
    <source>
        <dbReference type="Proteomes" id="UP000051326"/>
    </source>
</evidence>
<dbReference type="EMBL" id="CYSR01000036">
    <property type="protein sequence ID" value="CUI01860.1"/>
    <property type="molecule type" value="Genomic_DNA"/>
</dbReference>
<organism evidence="1 2">
    <name type="scientific">Leisingera aquaemixtae</name>
    <dbReference type="NCBI Taxonomy" id="1396826"/>
    <lineage>
        <taxon>Bacteria</taxon>
        <taxon>Pseudomonadati</taxon>
        <taxon>Pseudomonadota</taxon>
        <taxon>Alphaproteobacteria</taxon>
        <taxon>Rhodobacterales</taxon>
        <taxon>Roseobacteraceae</taxon>
        <taxon>Leisingera</taxon>
    </lineage>
</organism>
<name>A0A0P1HE11_9RHOB</name>
<evidence type="ECO:0000313" key="1">
    <source>
        <dbReference type="EMBL" id="CUI01860.1"/>
    </source>
</evidence>
<proteinExistence type="predicted"/>
<accession>A0A0P1HE11</accession>
<sequence>MNLFQLERSLNTGNHDLSGTVCKACRQLRATLGMSRHNFGRPIQHRASEVTRAAIRPRFCSLRQQEVPDKKQKVSITHIRRRSDCKLQMDCTLLATPTNPRYPGDVLRHLNRESDMSDETVLQSWQKLHDCILAALIAQGSDRHVKDFESWYAQEAKTAPAPAILHVSVGLDGLKVGYQGADDVVDRLMRATKNINCDD</sequence>
<dbReference type="AlphaFoldDB" id="A0A0P1HE11"/>